<evidence type="ECO:0000256" key="1">
    <source>
        <dbReference type="SAM" id="Phobius"/>
    </source>
</evidence>
<dbReference type="PANTHER" id="PTHR33121">
    <property type="entry name" value="CYCLIC DI-GMP PHOSPHODIESTERASE PDEF"/>
    <property type="match status" value="1"/>
</dbReference>
<sequence>MDAISSPLDPLTEAAPRSSWQHRLGIWSPLLLVLLAVSWGLGINLYLATTGASINEPKTTLASTTTGLIPRQTDFRIMALDDVIATRAWTTADWQPTPEHRSGLGFLDAPATFRFTLDNPADTPRRQLIVVAAPFLDHIAPAVIAADGSVTRLAVMGDRYPFSQRFYDLPHWIWPVTLPPRSSSMFLFEVRTSGSTLLPVAIAEGHSVPGTVTYTLVWKSFIAGILAFALVFNLIIVSMLKRPGLAWISVLLLGVIHSQLVMEGFGLWLLWPQWPVLNALINISLPLTLIALCQFTPHFIDLARPPARMLQLFSVLALLLMLTTPFNLPFLGQGSLLVLAIVAGGFILAVVARQLRSHVYARYYALSILAIFLGGLAASLRTVGLLPVNGLTDSAFFLGTAISSVILTVGVGRQLLEERRRRLGASIRARHEQQLRSRIEKDYDRLLTTHRVTGIPNRAIMEETLQGRHDNDEPYALAIVRLQRFNEIEQALGYRAAEDLLRIYLRRLNSFLKMYFGDRLVLFKGHALASIDAGTHGFAVRTASDGLADNPAELSTQWQELIQWLGANFVEGRYTFSWQPSIGVARAPDHGRSAADIISSAGFASLSTQQALTVYDPAVAEEQYRQQVLMLDLESALGNNEIRVHYQPKVAIREQRVVACEALLRWHHPEFGLVSPASWIPLAEQVGTIHAVTRWVVNQACQDWAALRDRHGETVAIAVNISALDLKQPRFDQEITAILAHHAVPPRQMILEITETAVMSDIDQARRMIHRLNKAGFRIALDDFGTGHSSLSALASFALDELKIDRSFLEDIIANPVRQRIFRAALELGEALDLDVVVEGVDDHAVATWLQQFPGLFGQGYYWSRPESIQPPGKVQQPLVPGN</sequence>
<dbReference type="InterPro" id="IPR001633">
    <property type="entry name" value="EAL_dom"/>
</dbReference>
<evidence type="ECO:0000313" key="3">
    <source>
        <dbReference type="EMBL" id="PHQ14077.1"/>
    </source>
</evidence>
<evidence type="ECO:0000259" key="2">
    <source>
        <dbReference type="PROSITE" id="PS50883"/>
    </source>
</evidence>
<dbReference type="Gene3D" id="2.60.40.2380">
    <property type="match status" value="1"/>
</dbReference>
<dbReference type="SUPFAM" id="SSF55073">
    <property type="entry name" value="Nucleotide cyclase"/>
    <property type="match status" value="1"/>
</dbReference>
<feature type="transmembrane region" description="Helical" evidence="1">
    <location>
        <begin position="277"/>
        <end position="297"/>
    </location>
</feature>
<dbReference type="SMART" id="SM00052">
    <property type="entry name" value="EAL"/>
    <property type="match status" value="1"/>
</dbReference>
<keyword evidence="1" id="KW-0812">Transmembrane</keyword>
<gene>
    <name evidence="3" type="ORF">CLH61_14240</name>
</gene>
<reference evidence="3 4" key="1">
    <citation type="submission" date="2017-09" db="EMBL/GenBank/DDBJ databases">
        <title>The draft genome sequences of Marinobacter sp. PWS21.</title>
        <authorList>
            <person name="Cao J."/>
        </authorList>
    </citation>
    <scope>NUCLEOTIDE SEQUENCE [LARGE SCALE GENOMIC DNA]</scope>
    <source>
        <strain evidence="3 4">PWS21</strain>
    </source>
</reference>
<dbReference type="Gene3D" id="3.20.20.450">
    <property type="entry name" value="EAL domain"/>
    <property type="match status" value="1"/>
</dbReference>
<dbReference type="CDD" id="cd01948">
    <property type="entry name" value="EAL"/>
    <property type="match status" value="1"/>
</dbReference>
<dbReference type="SUPFAM" id="SSF141868">
    <property type="entry name" value="EAL domain-like"/>
    <property type="match status" value="1"/>
</dbReference>
<dbReference type="InterPro" id="IPR011622">
    <property type="entry name" value="7TMR_DISM_rcpt_extracell_dom2"/>
</dbReference>
<dbReference type="Pfam" id="PF07695">
    <property type="entry name" value="7TMR-DISM_7TM"/>
    <property type="match status" value="1"/>
</dbReference>
<organism evidence="3 4">
    <name type="scientific">Marinobacter profundi</name>
    <dbReference type="NCBI Taxonomy" id="2666256"/>
    <lineage>
        <taxon>Bacteria</taxon>
        <taxon>Pseudomonadati</taxon>
        <taxon>Pseudomonadota</taxon>
        <taxon>Gammaproteobacteria</taxon>
        <taxon>Pseudomonadales</taxon>
        <taxon>Marinobacteraceae</taxon>
        <taxon>Marinobacter</taxon>
    </lineage>
</organism>
<dbReference type="InterPro" id="IPR035919">
    <property type="entry name" value="EAL_sf"/>
</dbReference>
<dbReference type="SMART" id="SM00267">
    <property type="entry name" value="GGDEF"/>
    <property type="match status" value="1"/>
</dbReference>
<name>A0A2G1UHX4_9GAMM</name>
<dbReference type="PANTHER" id="PTHR33121:SF70">
    <property type="entry name" value="SIGNALING PROTEIN YKOW"/>
    <property type="match status" value="1"/>
</dbReference>
<feature type="transmembrane region" description="Helical" evidence="1">
    <location>
        <begin position="363"/>
        <end position="383"/>
    </location>
</feature>
<dbReference type="PROSITE" id="PS50883">
    <property type="entry name" value="EAL"/>
    <property type="match status" value="1"/>
</dbReference>
<feature type="transmembrane region" description="Helical" evidence="1">
    <location>
        <begin position="26"/>
        <end position="47"/>
    </location>
</feature>
<dbReference type="EMBL" id="NTFH01000011">
    <property type="protein sequence ID" value="PHQ14077.1"/>
    <property type="molecule type" value="Genomic_DNA"/>
</dbReference>
<proteinExistence type="predicted"/>
<feature type="transmembrane region" description="Helical" evidence="1">
    <location>
        <begin position="334"/>
        <end position="351"/>
    </location>
</feature>
<keyword evidence="4" id="KW-1185">Reference proteome</keyword>
<dbReference type="RefSeq" id="WP_099615432.1">
    <property type="nucleotide sequence ID" value="NZ_KZ319374.1"/>
</dbReference>
<evidence type="ECO:0000313" key="4">
    <source>
        <dbReference type="Proteomes" id="UP000231409"/>
    </source>
</evidence>
<dbReference type="GO" id="GO:0071111">
    <property type="term" value="F:cyclic-guanylate-specific phosphodiesterase activity"/>
    <property type="evidence" value="ECO:0007669"/>
    <property type="project" value="InterPro"/>
</dbReference>
<feature type="transmembrane region" description="Helical" evidence="1">
    <location>
        <begin position="395"/>
        <end position="416"/>
    </location>
</feature>
<dbReference type="Pfam" id="PF00563">
    <property type="entry name" value="EAL"/>
    <property type="match status" value="1"/>
</dbReference>
<feature type="transmembrane region" description="Helical" evidence="1">
    <location>
        <begin position="244"/>
        <end position="271"/>
    </location>
</feature>
<feature type="domain" description="EAL" evidence="2">
    <location>
        <begin position="626"/>
        <end position="880"/>
    </location>
</feature>
<keyword evidence="1" id="KW-0472">Membrane</keyword>
<dbReference type="InterPro" id="IPR050706">
    <property type="entry name" value="Cyclic-di-GMP_PDE-like"/>
</dbReference>
<keyword evidence="1" id="KW-1133">Transmembrane helix</keyword>
<feature type="transmembrane region" description="Helical" evidence="1">
    <location>
        <begin position="216"/>
        <end position="237"/>
    </location>
</feature>
<dbReference type="Proteomes" id="UP000231409">
    <property type="component" value="Unassembled WGS sequence"/>
</dbReference>
<dbReference type="InterPro" id="IPR011623">
    <property type="entry name" value="7TMR_DISM_rcpt_extracell_dom1"/>
</dbReference>
<dbReference type="InterPro" id="IPR029787">
    <property type="entry name" value="Nucleotide_cyclase"/>
</dbReference>
<dbReference type="InterPro" id="IPR000160">
    <property type="entry name" value="GGDEF_dom"/>
</dbReference>
<accession>A0A2G1UHX4</accession>
<dbReference type="Gene3D" id="3.30.70.270">
    <property type="match status" value="1"/>
</dbReference>
<dbReference type="AlphaFoldDB" id="A0A2G1UHX4"/>
<dbReference type="Pfam" id="PF07696">
    <property type="entry name" value="7TMR-DISMED2"/>
    <property type="match status" value="1"/>
</dbReference>
<dbReference type="InterPro" id="IPR043128">
    <property type="entry name" value="Rev_trsase/Diguanyl_cyclase"/>
</dbReference>
<comment type="caution">
    <text evidence="3">The sequence shown here is derived from an EMBL/GenBank/DDBJ whole genome shotgun (WGS) entry which is preliminary data.</text>
</comment>
<dbReference type="Pfam" id="PF00990">
    <property type="entry name" value="GGDEF"/>
    <property type="match status" value="1"/>
</dbReference>
<protein>
    <submittedName>
        <fullName evidence="3">Diguanylate phosphodiesterase</fullName>
    </submittedName>
</protein>